<keyword evidence="3 4" id="KW-0342">GTP-binding</keyword>
<dbReference type="InterPro" id="IPR045061">
    <property type="entry name" value="FtsZ/CetZ"/>
</dbReference>
<dbReference type="GO" id="GO:0051301">
    <property type="term" value="P:cell division"/>
    <property type="evidence" value="ECO:0007669"/>
    <property type="project" value="UniProtKB-KW"/>
</dbReference>
<dbReference type="SMART" id="SM00865">
    <property type="entry name" value="Tubulin_C"/>
    <property type="match status" value="1"/>
</dbReference>
<keyword evidence="8" id="KW-1185">Reference proteome</keyword>
<dbReference type="PANTHER" id="PTHR30314">
    <property type="entry name" value="CELL DIVISION PROTEIN FTSZ-RELATED"/>
    <property type="match status" value="1"/>
</dbReference>
<dbReference type="SUPFAM" id="SSF52490">
    <property type="entry name" value="Tubulin nucleotide-binding domain-like"/>
    <property type="match status" value="1"/>
</dbReference>
<keyword evidence="4" id="KW-0963">Cytoplasm</keyword>
<proteinExistence type="inferred from homology"/>
<keyword evidence="2 4" id="KW-0547">Nucleotide-binding</keyword>
<comment type="caution">
    <text evidence="7">The sequence shown here is derived from an EMBL/GenBank/DDBJ whole genome shotgun (WGS) entry which is preliminary data.</text>
</comment>
<dbReference type="PANTHER" id="PTHR30314:SF3">
    <property type="entry name" value="MITOCHONDRIAL DIVISION PROTEIN FSZA"/>
    <property type="match status" value="1"/>
</dbReference>
<dbReference type="Pfam" id="PF00091">
    <property type="entry name" value="Tubulin"/>
    <property type="match status" value="1"/>
</dbReference>
<sequence length="431" mass="45075">MQRPECGMKILCANTDVQAMRAVPTANRLQLGRHITAGLGAGGRPEIGRAAAEEALPEIIEALQGASLCFIATGLGGGTGTGAAPVIAKAARDLGILTIGVATKPFAFEGKRRGRTADLGAIDFRAQVDVMVTVSNEKLLGLAGRDTTLSDALRLSDSIIGETATDFALLLEEPALRRVDVADLRSLLASTGDAVIGFGERCTGGDRAANAARSALSNPLLEGLPGTARRLLVTVAGGDELTLFEVEEAISCLRANLPNDTEVLWGAVLDAELTGRIRVGIIAGGIPVPDPAAVAVAPYILQPLRDVAIAPVLVAAEAMSAETLGHVPATVAKPEAETPGLILTPIQFSRDQEPTAVVPEKSPAVEEGLVRRSYHAVRRQLQRSPRRRSEVVGTYPPGVFHVVKAFDPPARSPIIAGNLIVNARMMMAFAE</sequence>
<evidence type="ECO:0000256" key="4">
    <source>
        <dbReference type="HAMAP-Rule" id="MF_00909"/>
    </source>
</evidence>
<evidence type="ECO:0000256" key="3">
    <source>
        <dbReference type="ARBA" id="ARBA00023134"/>
    </source>
</evidence>
<dbReference type="InterPro" id="IPR003008">
    <property type="entry name" value="Tubulin_FtsZ_GTPase"/>
</dbReference>
<comment type="subcellular location">
    <subcellularLocation>
        <location evidence="4">Cytoplasm</location>
    </subcellularLocation>
    <text evidence="4">Assembles at midcell at the inner surface of the cytoplasmic membrane.</text>
</comment>
<dbReference type="RefSeq" id="WP_245535623.1">
    <property type="nucleotide sequence ID" value="NZ_JAWXXV010000001.1"/>
</dbReference>
<dbReference type="HAMAP" id="MF_00909">
    <property type="entry name" value="FtsZ"/>
    <property type="match status" value="1"/>
</dbReference>
<comment type="caution">
    <text evidence="4">Lacks conserved residue(s) required for the propagation of feature annotation.</text>
</comment>
<dbReference type="SMART" id="SM00864">
    <property type="entry name" value="Tubulin"/>
    <property type="match status" value="1"/>
</dbReference>
<feature type="domain" description="Tubulin/FtsZ GTPase" evidence="5">
    <location>
        <begin position="1"/>
        <end position="175"/>
    </location>
</feature>
<dbReference type="PRINTS" id="PR00423">
    <property type="entry name" value="CELLDVISFTSZ"/>
</dbReference>
<evidence type="ECO:0000259" key="6">
    <source>
        <dbReference type="SMART" id="SM00865"/>
    </source>
</evidence>
<dbReference type="InterPro" id="IPR000158">
    <property type="entry name" value="Cell_div_FtsZ"/>
</dbReference>
<keyword evidence="4" id="KW-0717">Septation</keyword>
<dbReference type="Gene3D" id="3.40.50.1440">
    <property type="entry name" value="Tubulin/FtsZ, GTPase domain"/>
    <property type="match status" value="1"/>
</dbReference>
<dbReference type="EMBL" id="JAWXXV010000001">
    <property type="protein sequence ID" value="MDX5983953.1"/>
    <property type="molecule type" value="Genomic_DNA"/>
</dbReference>
<comment type="similarity">
    <text evidence="1 4">Belongs to the FtsZ family.</text>
</comment>
<protein>
    <recommendedName>
        <fullName evidence="4">Cell division protein FtsZ</fullName>
    </recommendedName>
</protein>
<feature type="domain" description="Tubulin/FtsZ 2-layer sandwich" evidence="6">
    <location>
        <begin position="177"/>
        <end position="295"/>
    </location>
</feature>
<feature type="binding site" evidence="4">
    <location>
        <begin position="78"/>
        <end position="80"/>
    </location>
    <ligand>
        <name>GTP</name>
        <dbReference type="ChEBI" id="CHEBI:37565"/>
    </ligand>
</feature>
<dbReference type="SUPFAM" id="SSF55307">
    <property type="entry name" value="Tubulin C-terminal domain-like"/>
    <property type="match status" value="1"/>
</dbReference>
<comment type="subunit">
    <text evidence="4">Homodimer. Polymerizes to form a dynamic ring structure in a strictly GTP-dependent manner. Interacts directly with several other division proteins.</text>
</comment>
<evidence type="ECO:0000256" key="1">
    <source>
        <dbReference type="ARBA" id="ARBA00009690"/>
    </source>
</evidence>
<keyword evidence="4 7" id="KW-0132">Cell division</keyword>
<evidence type="ECO:0000256" key="2">
    <source>
        <dbReference type="ARBA" id="ARBA00022741"/>
    </source>
</evidence>
<dbReference type="InterPro" id="IPR036525">
    <property type="entry name" value="Tubulin/FtsZ_GTPase_sf"/>
</dbReference>
<dbReference type="InterPro" id="IPR008280">
    <property type="entry name" value="Tub_FtsZ_C"/>
</dbReference>
<feature type="binding site" evidence="4">
    <location>
        <position position="113"/>
    </location>
    <ligand>
        <name>GTP</name>
        <dbReference type="ChEBI" id="CHEBI:37565"/>
    </ligand>
</feature>
<accession>A0ABU4PIF0</accession>
<comment type="function">
    <text evidence="4">Essential cell division protein that forms a contractile ring structure (Z ring) at the future cell division site. The regulation of the ring assembly controls the timing and the location of cell division. One of the functions of the FtsZ ring is to recruit other cell division proteins to the septum to produce a new cell wall between the dividing cells. Binds GTP and shows GTPase activity.</text>
</comment>
<evidence type="ECO:0000259" key="5">
    <source>
        <dbReference type="SMART" id="SM00864"/>
    </source>
</evidence>
<gene>
    <name evidence="4" type="primary">ftsZ</name>
    <name evidence="7" type="ORF">SIL82_06750</name>
</gene>
<organism evidence="7 8">
    <name type="scientific">Sphingomonas echinoides</name>
    <dbReference type="NCBI Taxonomy" id="59803"/>
    <lineage>
        <taxon>Bacteria</taxon>
        <taxon>Pseudomonadati</taxon>
        <taxon>Pseudomonadota</taxon>
        <taxon>Alphaproteobacteria</taxon>
        <taxon>Sphingomonadales</taxon>
        <taxon>Sphingomonadaceae</taxon>
        <taxon>Sphingomonas</taxon>
    </lineage>
</organism>
<feature type="binding site" evidence="4">
    <location>
        <position position="157"/>
    </location>
    <ligand>
        <name>GTP</name>
        <dbReference type="ChEBI" id="CHEBI:37565"/>
    </ligand>
</feature>
<keyword evidence="4" id="KW-0131">Cell cycle</keyword>
<dbReference type="InterPro" id="IPR024757">
    <property type="entry name" value="FtsZ_C"/>
</dbReference>
<dbReference type="InterPro" id="IPR018316">
    <property type="entry name" value="Tubulin/FtsZ_2-layer-sand-dom"/>
</dbReference>
<reference evidence="7 8" key="1">
    <citation type="submission" date="2023-11" db="EMBL/GenBank/DDBJ databases">
        <title>MicrobeMod: A computational toolkit for identifying prokaryotic methylation and restriction-modification with nanopore sequencing.</title>
        <authorList>
            <person name="Crits-Christoph A."/>
            <person name="Kang S.C."/>
            <person name="Lee H."/>
            <person name="Ostrov N."/>
        </authorList>
    </citation>
    <scope>NUCLEOTIDE SEQUENCE [LARGE SCALE GENOMIC DNA]</scope>
    <source>
        <strain evidence="7 8">ATCC 14820</strain>
    </source>
</reference>
<evidence type="ECO:0000313" key="7">
    <source>
        <dbReference type="EMBL" id="MDX5983953.1"/>
    </source>
</evidence>
<dbReference type="Pfam" id="PF12327">
    <property type="entry name" value="FtsZ_C"/>
    <property type="match status" value="1"/>
</dbReference>
<feature type="binding site" evidence="4">
    <location>
        <position position="109"/>
    </location>
    <ligand>
        <name>GTP</name>
        <dbReference type="ChEBI" id="CHEBI:37565"/>
    </ligand>
</feature>
<name>A0ABU4PIF0_9SPHN</name>
<dbReference type="Proteomes" id="UP001279660">
    <property type="component" value="Unassembled WGS sequence"/>
</dbReference>
<evidence type="ECO:0000313" key="8">
    <source>
        <dbReference type="Proteomes" id="UP001279660"/>
    </source>
</evidence>
<dbReference type="CDD" id="cd02201">
    <property type="entry name" value="FtsZ_type1"/>
    <property type="match status" value="1"/>
</dbReference>